<dbReference type="OrthoDB" id="19352at10239"/>
<dbReference type="Gene3D" id="3.30.420.240">
    <property type="match status" value="1"/>
</dbReference>
<proteinExistence type="predicted"/>
<dbReference type="KEGG" id="vg:40079930"/>
<name>A0A0U4IJ26_9CAUD</name>
<dbReference type="InterPro" id="IPR035421">
    <property type="entry name" value="Terminase_6C"/>
</dbReference>
<dbReference type="EMBL" id="KU160669">
    <property type="protein sequence ID" value="ALY10550.1"/>
    <property type="molecule type" value="Genomic_DNA"/>
</dbReference>
<dbReference type="Gene3D" id="3.40.50.300">
    <property type="entry name" value="P-loop containing nucleotide triphosphate hydrolases"/>
    <property type="match status" value="1"/>
</dbReference>
<reference evidence="6 7" key="1">
    <citation type="submission" date="2015-11" db="EMBL/GenBank/DDBJ databases">
        <authorList>
            <person name="Menninger J.E."/>
            <person name="Lamey M.E."/>
            <person name="Lindemann J.M."/>
            <person name="Martynyuk T."/>
            <person name="Mele F.E."/>
            <person name="Nabua C.T."/>
            <person name="Napoli C.K."/>
            <person name="Santiago L.M."/>
            <person name="Sweetman A.T."/>
            <person name="Weinstein J.L."/>
            <person name="Barrett N.A."/>
            <person name="Buerkert T.R."/>
            <person name="Cautela J.A."/>
            <person name="Egan M.S."/>
            <person name="Erb J.E."/>
            <person name="Garrigan K.E."/>
            <person name="Hagan D.J."/>
            <person name="Hartwell M.C."/>
            <person name="Hyduchak K.M."/>
            <person name="Jacob A.E."/>
            <person name="DeNigris D.M."/>
            <person name="London S.C."/>
            <person name="King-Smith C."/>
            <person name="Lee-Soety J.Y."/>
            <person name="Bradley K.W."/>
            <person name="Asai D.J."/>
            <person name="Bowman C.A."/>
            <person name="Russell D.A."/>
            <person name="Pope W.H."/>
            <person name="Jacobs-Sera D."/>
            <person name="Hendrix R.W."/>
            <person name="Hatfull G.F."/>
        </authorList>
    </citation>
    <scope>NUCLEOTIDE SEQUENCE [LARGE SCALE GENOMIC DNA]</scope>
</reference>
<keyword evidence="4" id="KW-0231">Viral genome packaging</keyword>
<keyword evidence="2" id="KW-0547">Nucleotide-binding</keyword>
<dbReference type="GeneID" id="40079930"/>
<feature type="domain" description="Terminase large subunit gp17-like C-terminal" evidence="5">
    <location>
        <begin position="322"/>
        <end position="463"/>
    </location>
</feature>
<keyword evidence="7" id="KW-1185">Reference proteome</keyword>
<evidence type="ECO:0000256" key="3">
    <source>
        <dbReference type="ARBA" id="ARBA00022840"/>
    </source>
</evidence>
<dbReference type="Pfam" id="PF03237">
    <property type="entry name" value="Terminase_6N"/>
    <property type="match status" value="1"/>
</dbReference>
<keyword evidence="1" id="KW-1188">Viral release from host cell</keyword>
<evidence type="ECO:0000256" key="1">
    <source>
        <dbReference type="ARBA" id="ARBA00022612"/>
    </source>
</evidence>
<evidence type="ECO:0000259" key="5">
    <source>
        <dbReference type="Pfam" id="PF17289"/>
    </source>
</evidence>
<dbReference type="GO" id="GO:0005524">
    <property type="term" value="F:ATP binding"/>
    <property type="evidence" value="ECO:0007669"/>
    <property type="project" value="UniProtKB-KW"/>
</dbReference>
<dbReference type="InterPro" id="IPR027417">
    <property type="entry name" value="P-loop_NTPase"/>
</dbReference>
<sequence>MLASQTAVDPNAWQSWDNKSKERYLEALEASEKTKKVWYCTKGRSCDGKPHDQYDYPHARGDQWPPEGKDWLVWLLKGGRGSGKTRSGAEWIRNMSKKLERTSIIGPSWSHVRDTMVEGDSGLLAVFDGAKQKAIWEPSKRKLTVPCGCRLTKYGKPPHRKGHFIQAFTGEEPERLRGPQHAAVWLDEPAHFALIEATWDNMMFGLRLGKRPVVLCSTTPLPTKWMKNLIAEPDTVSVTVSTFANKDNLAPTFRKVMFAKYEGTRLGRQELYGEVLEDIVGALWTYSMIEPHRVERIIEGEGDEATGRPALTHEDMDRVVVAIDPAGSSDRKRDETGIVVVGKRGDQYYVLDDLSGHYTPDGWGKAAWAAFDKYEADKVVAEKNYGGEMVKHTLHSVRAGGPVELVHSRRGKVLRAEPIVALYEQERVHHFDRFEDLETQMTEWVPAKDNSPDRVDALVHGLTSLTDAAGPASIALPKGSLRGAAGDRFGNFDTSFYGGTQLGSGYGYRPREEKAVVEAAESIAETAARIADALGSPELFLPKRFACKDGEHPGVFESHAPGREGVMVCSRCLHDVDVNEDASAMADA</sequence>
<accession>A0A0U4IJ26</accession>
<dbReference type="RefSeq" id="YP_009604040.1">
    <property type="nucleotide sequence ID" value="NC_041961.1"/>
</dbReference>
<keyword evidence="3" id="KW-0067">ATP-binding</keyword>
<dbReference type="Proteomes" id="UP000224284">
    <property type="component" value="Segment"/>
</dbReference>
<dbReference type="Pfam" id="PF17289">
    <property type="entry name" value="Terminase_6C"/>
    <property type="match status" value="1"/>
</dbReference>
<evidence type="ECO:0000313" key="6">
    <source>
        <dbReference type="EMBL" id="ALY10550.1"/>
    </source>
</evidence>
<protein>
    <submittedName>
        <fullName evidence="6">Terminase large subunit</fullName>
    </submittedName>
</protein>
<evidence type="ECO:0000256" key="4">
    <source>
        <dbReference type="ARBA" id="ARBA00023219"/>
    </source>
</evidence>
<evidence type="ECO:0000256" key="2">
    <source>
        <dbReference type="ARBA" id="ARBA00022741"/>
    </source>
</evidence>
<evidence type="ECO:0000313" key="7">
    <source>
        <dbReference type="Proteomes" id="UP000224284"/>
    </source>
</evidence>
<organism evidence="6 7">
    <name type="scientific">Arthrobacter phage Tank</name>
    <dbReference type="NCBI Taxonomy" id="1772319"/>
    <lineage>
        <taxon>Viruses</taxon>
        <taxon>Duplodnaviria</taxon>
        <taxon>Heunggongvirae</taxon>
        <taxon>Uroviricota</taxon>
        <taxon>Caudoviricetes</taxon>
        <taxon>Tankvirus</taxon>
        <taxon>Tankvirus tank</taxon>
    </lineage>
</organism>
<gene>
    <name evidence="6" type="primary">15</name>
    <name evidence="6" type="ORF">TANK_15</name>
</gene>